<evidence type="ECO:0000313" key="10">
    <source>
        <dbReference type="EMBL" id="KAJ3260165.1"/>
    </source>
</evidence>
<evidence type="ECO:0000313" key="11">
    <source>
        <dbReference type="Proteomes" id="UP001210925"/>
    </source>
</evidence>
<gene>
    <name evidence="10" type="ORF">HK103_001241</name>
</gene>
<proteinExistence type="inferred from homology"/>
<comment type="caution">
    <text evidence="10">The sequence shown here is derived from an EMBL/GenBank/DDBJ whole genome shotgun (WGS) entry which is preliminary data.</text>
</comment>
<sequence>MAAASFGEMAACIVRVPTEVMKQRLQVGHFQSLNQAAVDIWTKQGLFGFYRGYGTTIFREIPFACIQFPLFESLKKVYRNIKGKNINAVEAGLCGMVAGGTAAGLTTPLDVIKTRIMLSTKVLLP</sequence>
<keyword evidence="4 8" id="KW-0812">Transmembrane</keyword>
<evidence type="ECO:0000256" key="7">
    <source>
        <dbReference type="ARBA" id="ARBA00023136"/>
    </source>
</evidence>
<dbReference type="Proteomes" id="UP001210925">
    <property type="component" value="Unassembled WGS sequence"/>
</dbReference>
<dbReference type="AlphaFoldDB" id="A0AAD5Y585"/>
<organism evidence="10 11">
    <name type="scientific">Boothiomyces macroporosus</name>
    <dbReference type="NCBI Taxonomy" id="261099"/>
    <lineage>
        <taxon>Eukaryota</taxon>
        <taxon>Fungi</taxon>
        <taxon>Fungi incertae sedis</taxon>
        <taxon>Chytridiomycota</taxon>
        <taxon>Chytridiomycota incertae sedis</taxon>
        <taxon>Chytridiomycetes</taxon>
        <taxon>Rhizophydiales</taxon>
        <taxon>Terramycetaceae</taxon>
        <taxon>Boothiomyces</taxon>
    </lineage>
</organism>
<keyword evidence="3 9" id="KW-0813">Transport</keyword>
<feature type="repeat" description="Solcar" evidence="8">
    <location>
        <begin position="1"/>
        <end position="77"/>
    </location>
</feature>
<evidence type="ECO:0000256" key="2">
    <source>
        <dbReference type="ARBA" id="ARBA00006375"/>
    </source>
</evidence>
<evidence type="ECO:0000256" key="6">
    <source>
        <dbReference type="ARBA" id="ARBA00022989"/>
    </source>
</evidence>
<dbReference type="PROSITE" id="PS50920">
    <property type="entry name" value="SOLCAR"/>
    <property type="match status" value="2"/>
</dbReference>
<dbReference type="Gene3D" id="1.50.40.10">
    <property type="entry name" value="Mitochondrial carrier domain"/>
    <property type="match status" value="1"/>
</dbReference>
<evidence type="ECO:0000256" key="8">
    <source>
        <dbReference type="PROSITE-ProRule" id="PRU00282"/>
    </source>
</evidence>
<evidence type="ECO:0000256" key="1">
    <source>
        <dbReference type="ARBA" id="ARBA00004141"/>
    </source>
</evidence>
<dbReference type="EMBL" id="JADGKB010000013">
    <property type="protein sequence ID" value="KAJ3260165.1"/>
    <property type="molecule type" value="Genomic_DNA"/>
</dbReference>
<keyword evidence="11" id="KW-1185">Reference proteome</keyword>
<evidence type="ECO:0000256" key="9">
    <source>
        <dbReference type="RuleBase" id="RU000488"/>
    </source>
</evidence>
<dbReference type="Pfam" id="PF00153">
    <property type="entry name" value="Mito_carr"/>
    <property type="match status" value="2"/>
</dbReference>
<name>A0AAD5Y585_9FUNG</name>
<dbReference type="GO" id="GO:0016020">
    <property type="term" value="C:membrane"/>
    <property type="evidence" value="ECO:0007669"/>
    <property type="project" value="UniProtKB-SubCell"/>
</dbReference>
<keyword evidence="7 8" id="KW-0472">Membrane</keyword>
<feature type="repeat" description="Solcar" evidence="8">
    <location>
        <begin position="86"/>
        <end position="125"/>
    </location>
</feature>
<dbReference type="SUPFAM" id="SSF103506">
    <property type="entry name" value="Mitochondrial carrier"/>
    <property type="match status" value="1"/>
</dbReference>
<protein>
    <submittedName>
        <fullName evidence="10">Uncharacterized protein</fullName>
    </submittedName>
</protein>
<reference evidence="10" key="1">
    <citation type="submission" date="2020-05" db="EMBL/GenBank/DDBJ databases">
        <title>Phylogenomic resolution of chytrid fungi.</title>
        <authorList>
            <person name="Stajich J.E."/>
            <person name="Amses K."/>
            <person name="Simmons R."/>
            <person name="Seto K."/>
            <person name="Myers J."/>
            <person name="Bonds A."/>
            <person name="Quandt C.A."/>
            <person name="Barry K."/>
            <person name="Liu P."/>
            <person name="Grigoriev I."/>
            <person name="Longcore J.E."/>
            <person name="James T.Y."/>
        </authorList>
    </citation>
    <scope>NUCLEOTIDE SEQUENCE</scope>
    <source>
        <strain evidence="10">PLAUS21</strain>
    </source>
</reference>
<evidence type="ECO:0000256" key="3">
    <source>
        <dbReference type="ARBA" id="ARBA00022448"/>
    </source>
</evidence>
<evidence type="ECO:0000256" key="5">
    <source>
        <dbReference type="ARBA" id="ARBA00022737"/>
    </source>
</evidence>
<keyword evidence="5" id="KW-0677">Repeat</keyword>
<comment type="subcellular location">
    <subcellularLocation>
        <location evidence="1">Membrane</location>
        <topology evidence="1">Multi-pass membrane protein</topology>
    </subcellularLocation>
</comment>
<keyword evidence="6" id="KW-1133">Transmembrane helix</keyword>
<comment type="similarity">
    <text evidence="2 9">Belongs to the mitochondrial carrier (TC 2.A.29) family.</text>
</comment>
<evidence type="ECO:0000256" key="4">
    <source>
        <dbReference type="ARBA" id="ARBA00022692"/>
    </source>
</evidence>
<dbReference type="InterPro" id="IPR023395">
    <property type="entry name" value="MCP_dom_sf"/>
</dbReference>
<accession>A0AAD5Y585</accession>
<dbReference type="PANTHER" id="PTHR45667">
    <property type="entry name" value="S-ADENOSYLMETHIONINE MITOCHONDRIAL CARRIER PROTEIN"/>
    <property type="match status" value="1"/>
</dbReference>
<dbReference type="InterPro" id="IPR018108">
    <property type="entry name" value="MCP_transmembrane"/>
</dbReference>